<proteinExistence type="predicted"/>
<reference evidence="1 2" key="1">
    <citation type="journal article" date="2020" name="Phytopathology">
        <title>Genome Sequence Resources of Colletotrichum truncatum, C. plurivorum, C. musicola, and C. sojae: Four Species Pathogenic to Soybean (Glycine max).</title>
        <authorList>
            <person name="Rogerio F."/>
            <person name="Boufleur T.R."/>
            <person name="Ciampi-Guillardi M."/>
            <person name="Sukno S.A."/>
            <person name="Thon M.R."/>
            <person name="Massola Junior N.S."/>
            <person name="Baroncelli R."/>
        </authorList>
    </citation>
    <scope>NUCLEOTIDE SEQUENCE [LARGE SCALE GENOMIC DNA]</scope>
    <source>
        <strain evidence="1 2">LFN0009</strain>
    </source>
</reference>
<evidence type="ECO:0000313" key="2">
    <source>
        <dbReference type="Proteomes" id="UP000652219"/>
    </source>
</evidence>
<dbReference type="AlphaFoldDB" id="A0A8H6JEN2"/>
<dbReference type="EMBL" id="WIGN01000077">
    <property type="protein sequence ID" value="KAF6811191.1"/>
    <property type="molecule type" value="Genomic_DNA"/>
</dbReference>
<evidence type="ECO:0008006" key="3">
    <source>
        <dbReference type="Google" id="ProtNLM"/>
    </source>
</evidence>
<organism evidence="1 2">
    <name type="scientific">Colletotrichum sojae</name>
    <dbReference type="NCBI Taxonomy" id="2175907"/>
    <lineage>
        <taxon>Eukaryota</taxon>
        <taxon>Fungi</taxon>
        <taxon>Dikarya</taxon>
        <taxon>Ascomycota</taxon>
        <taxon>Pezizomycotina</taxon>
        <taxon>Sordariomycetes</taxon>
        <taxon>Hypocreomycetidae</taxon>
        <taxon>Glomerellales</taxon>
        <taxon>Glomerellaceae</taxon>
        <taxon>Colletotrichum</taxon>
        <taxon>Colletotrichum orchidearum species complex</taxon>
    </lineage>
</organism>
<dbReference type="Proteomes" id="UP000652219">
    <property type="component" value="Unassembled WGS sequence"/>
</dbReference>
<evidence type="ECO:0000313" key="1">
    <source>
        <dbReference type="EMBL" id="KAF6811191.1"/>
    </source>
</evidence>
<accession>A0A8H6JEN2</accession>
<gene>
    <name evidence="1" type="ORF">CSOJ01_05870</name>
</gene>
<protein>
    <recommendedName>
        <fullName evidence="3">F-box domain-containing protein</fullName>
    </recommendedName>
</protein>
<name>A0A8H6JEN2_9PEZI</name>
<sequence length="308" mass="35274">MSGLGTPPILKLPVELLWMVAGDLELHDEFWASHSCRAIRAVLKPRDWPHTVSSLPRYRQFEFWVGLAEPLSDYVVCAACCKMHKAGKDDTPGSSQAPDCQKHPDYLLDFSYRLRHSHVQTALKLAARMGAGTATDADRERFEGIMAPFDVRHHAELPATLHYYAQPRMVGGRFLLYVEHVFRPHMMPTWEAYVDRGTGRMCPHLASTQQSNGLPAIYNRGLEYTTWAAFFDQRQEAHCYCERCPTDYSIQQRDTEMVCRSWRDLGSYQSPMAEGWMVHVRTAVNNIRFGPTIPHEPGSVRRMYLEGK</sequence>
<comment type="caution">
    <text evidence="1">The sequence shown here is derived from an EMBL/GenBank/DDBJ whole genome shotgun (WGS) entry which is preliminary data.</text>
</comment>
<keyword evidence="2" id="KW-1185">Reference proteome</keyword>